<evidence type="ECO:0000313" key="4">
    <source>
        <dbReference type="Proteomes" id="UP000264071"/>
    </source>
</evidence>
<accession>A0A3D4V939</accession>
<protein>
    <submittedName>
        <fullName evidence="3">Uncharacterized protein</fullName>
    </submittedName>
</protein>
<evidence type="ECO:0000313" key="3">
    <source>
        <dbReference type="EMBL" id="HCT57242.1"/>
    </source>
</evidence>
<dbReference type="EMBL" id="DPIY01000007">
    <property type="protein sequence ID" value="HCT57242.1"/>
    <property type="molecule type" value="Genomic_DNA"/>
</dbReference>
<keyword evidence="2" id="KW-0472">Membrane</keyword>
<reference evidence="3 4" key="1">
    <citation type="journal article" date="2018" name="Nat. Biotechnol.">
        <title>A standardized bacterial taxonomy based on genome phylogeny substantially revises the tree of life.</title>
        <authorList>
            <person name="Parks D.H."/>
            <person name="Chuvochina M."/>
            <person name="Waite D.W."/>
            <person name="Rinke C."/>
            <person name="Skarshewski A."/>
            <person name="Chaumeil P.A."/>
            <person name="Hugenholtz P."/>
        </authorList>
    </citation>
    <scope>NUCLEOTIDE SEQUENCE [LARGE SCALE GENOMIC DNA]</scope>
    <source>
        <strain evidence="3">UBA8844</strain>
    </source>
</reference>
<proteinExistence type="predicted"/>
<dbReference type="Proteomes" id="UP000264071">
    <property type="component" value="Unassembled WGS sequence"/>
</dbReference>
<evidence type="ECO:0000256" key="1">
    <source>
        <dbReference type="SAM" id="Coils"/>
    </source>
</evidence>
<feature type="coiled-coil region" evidence="1">
    <location>
        <begin position="37"/>
        <end position="71"/>
    </location>
</feature>
<organism evidence="3 4">
    <name type="scientific">Gemmatimonas aurantiaca</name>
    <dbReference type="NCBI Taxonomy" id="173480"/>
    <lineage>
        <taxon>Bacteria</taxon>
        <taxon>Pseudomonadati</taxon>
        <taxon>Gemmatimonadota</taxon>
        <taxon>Gemmatimonadia</taxon>
        <taxon>Gemmatimonadales</taxon>
        <taxon>Gemmatimonadaceae</taxon>
        <taxon>Gemmatimonas</taxon>
    </lineage>
</organism>
<keyword evidence="1" id="KW-0175">Coiled coil</keyword>
<evidence type="ECO:0000256" key="2">
    <source>
        <dbReference type="SAM" id="Phobius"/>
    </source>
</evidence>
<comment type="caution">
    <text evidence="3">The sequence shown here is derived from an EMBL/GenBank/DDBJ whole genome shotgun (WGS) entry which is preliminary data.</text>
</comment>
<feature type="transmembrane region" description="Helical" evidence="2">
    <location>
        <begin position="12"/>
        <end position="31"/>
    </location>
</feature>
<name>A0A3D4V939_9BACT</name>
<dbReference type="AlphaFoldDB" id="A0A3D4V939"/>
<sequence length="86" mass="9195">MTDTAEHRGRTITANTGISIALLAICVPALLGGSYAMGRQSLQIESQEKRLEKAETTVEAFRLEIKDLTAAIISLQGAVQNSVGKH</sequence>
<gene>
    <name evidence="3" type="ORF">DGD08_08520</name>
</gene>
<keyword evidence="2" id="KW-1133">Transmembrane helix</keyword>
<keyword evidence="2" id="KW-0812">Transmembrane</keyword>